<organism evidence="1 2">
    <name type="scientific">Zosterops borbonicus</name>
    <dbReference type="NCBI Taxonomy" id="364589"/>
    <lineage>
        <taxon>Eukaryota</taxon>
        <taxon>Metazoa</taxon>
        <taxon>Chordata</taxon>
        <taxon>Craniata</taxon>
        <taxon>Vertebrata</taxon>
        <taxon>Euteleostomi</taxon>
        <taxon>Archelosauria</taxon>
        <taxon>Archosauria</taxon>
        <taxon>Dinosauria</taxon>
        <taxon>Saurischia</taxon>
        <taxon>Theropoda</taxon>
        <taxon>Coelurosauria</taxon>
        <taxon>Aves</taxon>
        <taxon>Neognathae</taxon>
        <taxon>Neoaves</taxon>
        <taxon>Telluraves</taxon>
        <taxon>Australaves</taxon>
        <taxon>Passeriformes</taxon>
        <taxon>Sylvioidea</taxon>
        <taxon>Zosteropidae</taxon>
        <taxon>Zosterops</taxon>
    </lineage>
</organism>
<feature type="non-terminal residue" evidence="1">
    <location>
        <position position="234"/>
    </location>
</feature>
<proteinExistence type="predicted"/>
<dbReference type="OrthoDB" id="9208993at2759"/>
<gene>
    <name evidence="1" type="ORF">HGM15179_021894</name>
</gene>
<dbReference type="PANTHER" id="PTHR21583">
    <property type="entry name" value="ELYS PROTEIN"/>
    <property type="match status" value="1"/>
</dbReference>
<evidence type="ECO:0000313" key="1">
    <source>
        <dbReference type="EMBL" id="TRZ05213.1"/>
    </source>
</evidence>
<feature type="non-terminal residue" evidence="1">
    <location>
        <position position="1"/>
    </location>
</feature>
<protein>
    <submittedName>
        <fullName evidence="1">Uncharacterized protein</fullName>
    </submittedName>
</protein>
<evidence type="ECO:0000313" key="2">
    <source>
        <dbReference type="Proteomes" id="UP000796761"/>
    </source>
</evidence>
<accession>A0A8K1FSS0</accession>
<dbReference type="Proteomes" id="UP000796761">
    <property type="component" value="Unassembled WGS sequence"/>
</dbReference>
<reference evidence="1" key="1">
    <citation type="submission" date="2019-04" db="EMBL/GenBank/DDBJ databases">
        <title>Genome assembly of Zosterops borbonicus 15179.</title>
        <authorList>
            <person name="Leroy T."/>
            <person name="Anselmetti Y."/>
            <person name="Tilak M.-K."/>
            <person name="Nabholz B."/>
        </authorList>
    </citation>
    <scope>NUCLEOTIDE SEQUENCE</scope>
    <source>
        <strain evidence="1">HGM_15179</strain>
        <tissue evidence="1">Muscle</tissue>
    </source>
</reference>
<keyword evidence="2" id="KW-1185">Reference proteome</keyword>
<name>A0A8K1FSS0_9PASS</name>
<dbReference type="InterPro" id="IPR052620">
    <property type="entry name" value="ELYS/MEL-28_NucAsmblyFactor"/>
</dbReference>
<dbReference type="EMBL" id="SWJQ01005621">
    <property type="protein sequence ID" value="TRZ05213.1"/>
    <property type="molecule type" value="Genomic_DNA"/>
</dbReference>
<dbReference type="AlphaFoldDB" id="A0A8K1FSS0"/>
<comment type="caution">
    <text evidence="1">The sequence shown here is derived from an EMBL/GenBank/DDBJ whole genome shotgun (WGS) entry which is preliminary data.</text>
</comment>
<dbReference type="PANTHER" id="PTHR21583:SF8">
    <property type="entry name" value="PROTEIN ELYS"/>
    <property type="match status" value="1"/>
</dbReference>
<sequence>EEQLEAVLSAAVQTGSLELLTGCIKHWTCEEQPSSAVNLRFVLEWTWNKVICTKDELDQICVPLFDGSCNFIDPQTLQSLQHCQLLLSNLSTVLNCFLTEARELTERGFSDLTNKQVVTSLIALYAQVVIWFCRSSLLPEGLDDHMHLSRPFYNYPLIQSYYTGHRQKLERLSRGKWDSDCLMIDGMVSQLGEQVEKLWRRDEGGTGKYPPVSLHALLDLYLLESIEESDKHAI</sequence>